<organism evidence="2 3">
    <name type="scientific">Phytophthora fragariaefolia</name>
    <dbReference type="NCBI Taxonomy" id="1490495"/>
    <lineage>
        <taxon>Eukaryota</taxon>
        <taxon>Sar</taxon>
        <taxon>Stramenopiles</taxon>
        <taxon>Oomycota</taxon>
        <taxon>Peronosporomycetes</taxon>
        <taxon>Peronosporales</taxon>
        <taxon>Peronosporaceae</taxon>
        <taxon>Phytophthora</taxon>
    </lineage>
</organism>
<evidence type="ECO:0000313" key="2">
    <source>
        <dbReference type="EMBL" id="GMF32022.1"/>
    </source>
</evidence>
<evidence type="ECO:0000313" key="3">
    <source>
        <dbReference type="Proteomes" id="UP001165121"/>
    </source>
</evidence>
<dbReference type="SUPFAM" id="SSF51126">
    <property type="entry name" value="Pectin lyase-like"/>
    <property type="match status" value="1"/>
</dbReference>
<dbReference type="PROSITE" id="PS51257">
    <property type="entry name" value="PROKAR_LIPOPROTEIN"/>
    <property type="match status" value="1"/>
</dbReference>
<evidence type="ECO:0000256" key="1">
    <source>
        <dbReference type="SAM" id="MobiDB-lite"/>
    </source>
</evidence>
<dbReference type="InterPro" id="IPR012334">
    <property type="entry name" value="Pectin_lyas_fold"/>
</dbReference>
<dbReference type="EMBL" id="BSXT01000663">
    <property type="protein sequence ID" value="GMF32022.1"/>
    <property type="molecule type" value="Genomic_DNA"/>
</dbReference>
<sequence length="196" mass="21619">MDITTGRSSSTAQLASACLTTTSTVRRRRSVARVDVHVVTHVANNFWGNNTGRSFEIGANAWVLAEDNYSSNTRMPLFNKTATALETIKSDPTFAKYTSSAAHPLDPEQQVGQSSGPSSSSSNLQRRANHSTSKLLRRAPSRESWPYKQATWRKSGSIRLATSVLASWTKELLVQVRESRAWLTMSSVSCFLSYTV</sequence>
<keyword evidence="3" id="KW-1185">Reference proteome</keyword>
<dbReference type="Proteomes" id="UP001165121">
    <property type="component" value="Unassembled WGS sequence"/>
</dbReference>
<dbReference type="Gene3D" id="2.160.20.10">
    <property type="entry name" value="Single-stranded right-handed beta-helix, Pectin lyase-like"/>
    <property type="match status" value="1"/>
</dbReference>
<feature type="region of interest" description="Disordered" evidence="1">
    <location>
        <begin position="105"/>
        <end position="142"/>
    </location>
</feature>
<feature type="compositionally biased region" description="Polar residues" evidence="1">
    <location>
        <begin position="123"/>
        <end position="134"/>
    </location>
</feature>
<reference evidence="2" key="1">
    <citation type="submission" date="2023-04" db="EMBL/GenBank/DDBJ databases">
        <title>Phytophthora fragariaefolia NBRC 109709.</title>
        <authorList>
            <person name="Ichikawa N."/>
            <person name="Sato H."/>
            <person name="Tonouchi N."/>
        </authorList>
    </citation>
    <scope>NUCLEOTIDE SEQUENCE</scope>
    <source>
        <strain evidence="2">NBRC 109709</strain>
    </source>
</reference>
<protein>
    <submittedName>
        <fullName evidence="2">Unnamed protein product</fullName>
    </submittedName>
</protein>
<gene>
    <name evidence="2" type="ORF">Pfra01_000750500</name>
</gene>
<dbReference type="AlphaFoldDB" id="A0A9W7CFI3"/>
<accession>A0A9W7CFI3</accession>
<name>A0A9W7CFI3_9STRA</name>
<comment type="caution">
    <text evidence="2">The sequence shown here is derived from an EMBL/GenBank/DDBJ whole genome shotgun (WGS) entry which is preliminary data.</text>
</comment>
<proteinExistence type="predicted"/>
<dbReference type="InterPro" id="IPR011050">
    <property type="entry name" value="Pectin_lyase_fold/virulence"/>
</dbReference>